<dbReference type="PANTHER" id="PTHR10655:SF17">
    <property type="entry name" value="LYSOPHOSPHOLIPASE-LIKE PROTEIN 1"/>
    <property type="match status" value="1"/>
</dbReference>
<keyword evidence="5" id="KW-1185">Reference proteome</keyword>
<reference evidence="4 5" key="1">
    <citation type="submission" date="2019-11" db="EMBL/GenBank/DDBJ databases">
        <title>Draft Genome Sequences of Six Type Strains of the Genus Massilia.</title>
        <authorList>
            <person name="Miess H."/>
            <person name="Frediansyah A."/>
            <person name="Goeker M."/>
            <person name="Gross H."/>
        </authorList>
    </citation>
    <scope>NUCLEOTIDE SEQUENCE [LARGE SCALE GENOMIC DNA]</scope>
    <source>
        <strain evidence="4 5">DSM 17513</strain>
    </source>
</reference>
<dbReference type="InterPro" id="IPR003140">
    <property type="entry name" value="PLipase/COase/thioEstase"/>
</dbReference>
<dbReference type="PANTHER" id="PTHR10655">
    <property type="entry name" value="LYSOPHOSPHOLIPASE-RELATED"/>
    <property type="match status" value="1"/>
</dbReference>
<evidence type="ECO:0000256" key="2">
    <source>
        <dbReference type="ARBA" id="ARBA00022801"/>
    </source>
</evidence>
<name>A0A6I3X3D2_9BURK</name>
<dbReference type="Proteomes" id="UP000431684">
    <property type="component" value="Unassembled WGS sequence"/>
</dbReference>
<dbReference type="InterPro" id="IPR029058">
    <property type="entry name" value="AB_hydrolase_fold"/>
</dbReference>
<dbReference type="EMBL" id="WNWM01000002">
    <property type="protein sequence ID" value="MUI11359.1"/>
    <property type="molecule type" value="Genomic_DNA"/>
</dbReference>
<dbReference type="Gene3D" id="3.40.50.1820">
    <property type="entry name" value="alpha/beta hydrolase"/>
    <property type="match status" value="1"/>
</dbReference>
<comment type="caution">
    <text evidence="4">The sequence shown here is derived from an EMBL/GenBank/DDBJ whole genome shotgun (WGS) entry which is preliminary data.</text>
</comment>
<dbReference type="OrthoDB" id="9801763at2"/>
<evidence type="ECO:0000313" key="4">
    <source>
        <dbReference type="EMBL" id="MUI11359.1"/>
    </source>
</evidence>
<accession>A0A6I3X3D2</accession>
<feature type="domain" description="Phospholipase/carboxylesterase/thioesterase" evidence="3">
    <location>
        <begin position="10"/>
        <end position="201"/>
    </location>
</feature>
<dbReference type="Pfam" id="PF02230">
    <property type="entry name" value="Abhydrolase_2"/>
    <property type="match status" value="1"/>
</dbReference>
<proteinExistence type="inferred from homology"/>
<protein>
    <submittedName>
        <fullName evidence="4">Phospholipase</fullName>
    </submittedName>
</protein>
<evidence type="ECO:0000259" key="3">
    <source>
        <dbReference type="Pfam" id="PF02230"/>
    </source>
</evidence>
<organism evidence="4 5">
    <name type="scientific">Pseudoduganella dura</name>
    <dbReference type="NCBI Taxonomy" id="321982"/>
    <lineage>
        <taxon>Bacteria</taxon>
        <taxon>Pseudomonadati</taxon>
        <taxon>Pseudomonadota</taxon>
        <taxon>Betaproteobacteria</taxon>
        <taxon>Burkholderiales</taxon>
        <taxon>Oxalobacteraceae</taxon>
        <taxon>Telluria group</taxon>
        <taxon>Pseudoduganella</taxon>
    </lineage>
</organism>
<keyword evidence="2" id="KW-0378">Hydrolase</keyword>
<comment type="similarity">
    <text evidence="1">Belongs to the AB hydrolase superfamily. AB hydrolase 2 family.</text>
</comment>
<evidence type="ECO:0000256" key="1">
    <source>
        <dbReference type="ARBA" id="ARBA00006499"/>
    </source>
</evidence>
<dbReference type="RefSeq" id="WP_155707359.1">
    <property type="nucleotide sequence ID" value="NZ_BMWU01000016.1"/>
</dbReference>
<dbReference type="AlphaFoldDB" id="A0A6I3X3D2"/>
<gene>
    <name evidence="4" type="ORF">GJV26_02480</name>
</gene>
<dbReference type="SUPFAM" id="SSF53474">
    <property type="entry name" value="alpha/beta-Hydrolases"/>
    <property type="match status" value="1"/>
</dbReference>
<sequence>MAAAEQSRSLPRPPAVIALHGRGQPPAFIDDLLVRLNRPSLRYATPRAPGDAWYPERFMAPRELNQPQLDAALATLDEQVYQLEAAGLERAQIVLLGFSQGACLACEYLYRHPGRWGGLVALTGGLIGPEGTTWPTLADSLAGTPVLMTNGDVDPWVPLARTRASADVFRAMGGRVAERVYPGRPHAIDADEVANVRNLLDELAAGTDEIF</sequence>
<evidence type="ECO:0000313" key="5">
    <source>
        <dbReference type="Proteomes" id="UP000431684"/>
    </source>
</evidence>
<dbReference type="GO" id="GO:0016787">
    <property type="term" value="F:hydrolase activity"/>
    <property type="evidence" value="ECO:0007669"/>
    <property type="project" value="UniProtKB-KW"/>
</dbReference>
<dbReference type="InterPro" id="IPR050565">
    <property type="entry name" value="LYPA1-2/EST-like"/>
</dbReference>